<protein>
    <submittedName>
        <fullName evidence="1">Uncharacterized protein</fullName>
    </submittedName>
</protein>
<evidence type="ECO:0000313" key="2">
    <source>
        <dbReference type="Proteomes" id="UP000214646"/>
    </source>
</evidence>
<comment type="caution">
    <text evidence="1">The sequence shown here is derived from an EMBL/GenBank/DDBJ whole genome shotgun (WGS) entry which is preliminary data.</text>
</comment>
<reference evidence="2" key="1">
    <citation type="submission" date="2017-06" db="EMBL/GenBank/DDBJ databases">
        <title>Genome analysis of Fimbriiglobus ruber SP5, the first member of the order Planctomycetales with confirmed chitinolytic capability.</title>
        <authorList>
            <person name="Ravin N.V."/>
            <person name="Rakitin A.L."/>
            <person name="Ivanova A.A."/>
            <person name="Beletsky A.V."/>
            <person name="Kulichevskaya I.S."/>
            <person name="Mardanov A.V."/>
            <person name="Dedysh S.N."/>
        </authorList>
    </citation>
    <scope>NUCLEOTIDE SEQUENCE [LARGE SCALE GENOMIC DNA]</scope>
    <source>
        <strain evidence="2">SP5</strain>
    </source>
</reference>
<dbReference type="Proteomes" id="UP000214646">
    <property type="component" value="Unassembled WGS sequence"/>
</dbReference>
<accession>A0A225D6F9</accession>
<name>A0A225D6F9_9BACT</name>
<gene>
    <name evidence="1" type="ORF">FRUB_10079</name>
</gene>
<evidence type="ECO:0000313" key="1">
    <source>
        <dbReference type="EMBL" id="OWK34108.1"/>
    </source>
</evidence>
<proteinExistence type="predicted"/>
<dbReference type="AlphaFoldDB" id="A0A225D6F9"/>
<dbReference type="EMBL" id="NIDE01000020">
    <property type="protein sequence ID" value="OWK34108.1"/>
    <property type="molecule type" value="Genomic_DNA"/>
</dbReference>
<sequence length="38" mass="4228">MTSTRRRETLANVVDVGRVQHKDAVHPDAHETIVAADM</sequence>
<organism evidence="1 2">
    <name type="scientific">Fimbriiglobus ruber</name>
    <dbReference type="NCBI Taxonomy" id="1908690"/>
    <lineage>
        <taxon>Bacteria</taxon>
        <taxon>Pseudomonadati</taxon>
        <taxon>Planctomycetota</taxon>
        <taxon>Planctomycetia</taxon>
        <taxon>Gemmatales</taxon>
        <taxon>Gemmataceae</taxon>
        <taxon>Fimbriiglobus</taxon>
    </lineage>
</organism>
<keyword evidence="2" id="KW-1185">Reference proteome</keyword>